<reference evidence="2" key="1">
    <citation type="submission" date="2023-06" db="EMBL/GenBank/DDBJ databases">
        <title>Genome-scale phylogeny and comparative genomics of the fungal order Sordariales.</title>
        <authorList>
            <consortium name="Lawrence Berkeley National Laboratory"/>
            <person name="Hensen N."/>
            <person name="Bonometti L."/>
            <person name="Westerberg I."/>
            <person name="Brannstrom I.O."/>
            <person name="Guillou S."/>
            <person name="Cros-Aarteil S."/>
            <person name="Calhoun S."/>
            <person name="Haridas S."/>
            <person name="Kuo A."/>
            <person name="Mondo S."/>
            <person name="Pangilinan J."/>
            <person name="Riley R."/>
            <person name="Labutti K."/>
            <person name="Andreopoulos B."/>
            <person name="Lipzen A."/>
            <person name="Chen C."/>
            <person name="Yanf M."/>
            <person name="Daum C."/>
            <person name="Ng V."/>
            <person name="Clum A."/>
            <person name="Steindorff A."/>
            <person name="Ohm R."/>
            <person name="Martin F."/>
            <person name="Silar P."/>
            <person name="Natvig D."/>
            <person name="Lalanne C."/>
            <person name="Gautier V."/>
            <person name="Ament-Velasquez S.L."/>
            <person name="Kruys A."/>
            <person name="Hutchinson M.I."/>
            <person name="Powell A.J."/>
            <person name="Barry K."/>
            <person name="Miller A.N."/>
            <person name="Grigoriev I.V."/>
            <person name="Debuchy R."/>
            <person name="Gladieux P."/>
            <person name="Thoren M.H."/>
            <person name="Johannesson H."/>
        </authorList>
    </citation>
    <scope>NUCLEOTIDE SEQUENCE</scope>
    <source>
        <strain evidence="2">CBS 540.89</strain>
    </source>
</reference>
<keyword evidence="3" id="KW-1185">Reference proteome</keyword>
<dbReference type="EMBL" id="JAUKTV010000023">
    <property type="protein sequence ID" value="KAK0702868.1"/>
    <property type="molecule type" value="Genomic_DNA"/>
</dbReference>
<name>A0AA39ZSK5_9PEZI</name>
<evidence type="ECO:0000256" key="1">
    <source>
        <dbReference type="SAM" id="MobiDB-lite"/>
    </source>
</evidence>
<sequence length="159" mass="16790">MIGAIEVAAGSGVGRKGDRPPDHGRPLVYKYPDFFEVPFLLPFSTSASQLRASAPISGTPTQTPHTNTSNGNRPPHLFNMPSQCNCTSCSCTTCDGCKCCVSCPLSSTGWNEADTVLAPDQLSFLGPNVTGERDVAVGQGVYETGYSCGNRLWGSRSVP</sequence>
<organism evidence="2 3">
    <name type="scientific">Apiosordaria backusii</name>
    <dbReference type="NCBI Taxonomy" id="314023"/>
    <lineage>
        <taxon>Eukaryota</taxon>
        <taxon>Fungi</taxon>
        <taxon>Dikarya</taxon>
        <taxon>Ascomycota</taxon>
        <taxon>Pezizomycotina</taxon>
        <taxon>Sordariomycetes</taxon>
        <taxon>Sordariomycetidae</taxon>
        <taxon>Sordariales</taxon>
        <taxon>Lasiosphaeriaceae</taxon>
        <taxon>Apiosordaria</taxon>
    </lineage>
</organism>
<feature type="region of interest" description="Disordered" evidence="1">
    <location>
        <begin position="52"/>
        <end position="71"/>
    </location>
</feature>
<gene>
    <name evidence="2" type="ORF">B0T21DRAFT_108541</name>
</gene>
<dbReference type="Proteomes" id="UP001172159">
    <property type="component" value="Unassembled WGS sequence"/>
</dbReference>
<comment type="caution">
    <text evidence="2">The sequence shown here is derived from an EMBL/GenBank/DDBJ whole genome shotgun (WGS) entry which is preliminary data.</text>
</comment>
<dbReference type="AlphaFoldDB" id="A0AA39ZSK5"/>
<proteinExistence type="predicted"/>
<accession>A0AA39ZSK5</accession>
<evidence type="ECO:0000313" key="3">
    <source>
        <dbReference type="Proteomes" id="UP001172159"/>
    </source>
</evidence>
<evidence type="ECO:0000313" key="2">
    <source>
        <dbReference type="EMBL" id="KAK0702868.1"/>
    </source>
</evidence>
<protein>
    <submittedName>
        <fullName evidence="2">Uncharacterized protein</fullName>
    </submittedName>
</protein>